<keyword evidence="6 8" id="KW-0460">Magnesium</keyword>
<dbReference type="FunFam" id="3.90.1560.10:FF:000001">
    <property type="entry name" value="Probable 2-phosphosulfolactate phosphatase"/>
    <property type="match status" value="1"/>
</dbReference>
<evidence type="ECO:0000256" key="4">
    <source>
        <dbReference type="ARBA" id="ARBA00021948"/>
    </source>
</evidence>
<dbReference type="GO" id="GO:0000287">
    <property type="term" value="F:magnesium ion binding"/>
    <property type="evidence" value="ECO:0007669"/>
    <property type="project" value="UniProtKB-UniRule"/>
</dbReference>
<evidence type="ECO:0000313" key="10">
    <source>
        <dbReference type="Proteomes" id="UP000035037"/>
    </source>
</evidence>
<reference evidence="9 10" key="1">
    <citation type="submission" date="2015-02" db="EMBL/GenBank/DDBJ databases">
        <authorList>
            <person name="Slaby B."/>
            <person name="Hentschel U."/>
        </authorList>
    </citation>
    <scope>NUCLEOTIDE SEQUENCE [LARGE SCALE GENOMIC DNA]</scope>
    <source>
        <strain evidence="9">15L</strain>
    </source>
</reference>
<dbReference type="GO" id="GO:0050545">
    <property type="term" value="F:sulfopyruvate decarboxylase activity"/>
    <property type="evidence" value="ECO:0007669"/>
    <property type="project" value="TreeGrafter"/>
</dbReference>
<dbReference type="EC" id="3.1.3.71" evidence="3 8"/>
<dbReference type="GO" id="GO:0050532">
    <property type="term" value="F:2-phosphosulfolactate phosphatase activity"/>
    <property type="evidence" value="ECO:0007669"/>
    <property type="project" value="UniProtKB-UniRule"/>
</dbReference>
<dbReference type="PATRIC" id="fig|1608419.3.peg.349"/>
<evidence type="ECO:0000256" key="8">
    <source>
        <dbReference type="HAMAP-Rule" id="MF_00490"/>
    </source>
</evidence>
<evidence type="ECO:0000256" key="1">
    <source>
        <dbReference type="ARBA" id="ARBA00001946"/>
    </source>
</evidence>
<dbReference type="SUPFAM" id="SSF142823">
    <property type="entry name" value="ComB-like"/>
    <property type="match status" value="1"/>
</dbReference>
<name>A0A0G8AU41_9SYNE</name>
<evidence type="ECO:0000256" key="7">
    <source>
        <dbReference type="ARBA" id="ARBA00033711"/>
    </source>
</evidence>
<proteinExistence type="inferred from homology"/>
<organism evidence="9 10">
    <name type="scientific">Candidatus Synechococcus spongiarum 15L</name>
    <dbReference type="NCBI Taxonomy" id="1608419"/>
    <lineage>
        <taxon>Bacteria</taxon>
        <taxon>Bacillati</taxon>
        <taxon>Cyanobacteriota</taxon>
        <taxon>Cyanophyceae</taxon>
        <taxon>Synechococcales</taxon>
        <taxon>Synechococcaceae</taxon>
        <taxon>Synechococcus</taxon>
    </lineage>
</organism>
<comment type="cofactor">
    <cofactor evidence="1 8">
        <name>Mg(2+)</name>
        <dbReference type="ChEBI" id="CHEBI:18420"/>
    </cofactor>
</comment>
<comment type="catalytic activity">
    <reaction evidence="7 8">
        <text>(2R)-O-phospho-3-sulfolactate + H2O = (2R)-3-sulfolactate + phosphate</text>
        <dbReference type="Rhea" id="RHEA:23416"/>
        <dbReference type="ChEBI" id="CHEBI:15377"/>
        <dbReference type="ChEBI" id="CHEBI:15597"/>
        <dbReference type="ChEBI" id="CHEBI:43474"/>
        <dbReference type="ChEBI" id="CHEBI:58738"/>
        <dbReference type="EC" id="3.1.3.71"/>
    </reaction>
</comment>
<reference evidence="9 10" key="2">
    <citation type="submission" date="2015-05" db="EMBL/GenBank/DDBJ databases">
        <title>Lifestyle Evolution in Cyanobacterial Symbionts of Sponges.</title>
        <authorList>
            <person name="Burgsdorf I."/>
            <person name="Slaby B.M."/>
            <person name="Handley K.M."/>
            <person name="Haber M."/>
            <person name="Blom J."/>
            <person name="Marshall C.W."/>
            <person name="Gilbert J.A."/>
            <person name="Hentschel U."/>
            <person name="Steindler L."/>
        </authorList>
    </citation>
    <scope>NUCLEOTIDE SEQUENCE [LARGE SCALE GENOMIC DNA]</scope>
    <source>
        <strain evidence="9">15L</strain>
    </source>
</reference>
<dbReference type="InterPro" id="IPR005238">
    <property type="entry name" value="ComB-like"/>
</dbReference>
<evidence type="ECO:0000256" key="5">
    <source>
        <dbReference type="ARBA" id="ARBA00022801"/>
    </source>
</evidence>
<dbReference type="PANTHER" id="PTHR37311:SF1">
    <property type="entry name" value="2-PHOSPHOSULFOLACTATE PHOSPHATASE-RELATED"/>
    <property type="match status" value="1"/>
</dbReference>
<dbReference type="PANTHER" id="PTHR37311">
    <property type="entry name" value="2-PHOSPHOSULFOLACTATE PHOSPHATASE-RELATED"/>
    <property type="match status" value="1"/>
</dbReference>
<gene>
    <name evidence="8" type="primary">comB</name>
    <name evidence="9" type="ORF">TQ37_06360</name>
</gene>
<dbReference type="EMBL" id="JYFQ01000128">
    <property type="protein sequence ID" value="KKZ11849.1"/>
    <property type="molecule type" value="Genomic_DNA"/>
</dbReference>
<dbReference type="NCBIfam" id="NF002053">
    <property type="entry name" value="PRK00886.1-2"/>
    <property type="match status" value="1"/>
</dbReference>
<dbReference type="HAMAP" id="MF_00490">
    <property type="entry name" value="ComB"/>
    <property type="match status" value="1"/>
</dbReference>
<evidence type="ECO:0000256" key="6">
    <source>
        <dbReference type="ARBA" id="ARBA00022842"/>
    </source>
</evidence>
<keyword evidence="5 8" id="KW-0378">Hydrolase</keyword>
<comment type="caution">
    <text evidence="9">The sequence shown here is derived from an EMBL/GenBank/DDBJ whole genome shotgun (WGS) entry which is preliminary data.</text>
</comment>
<dbReference type="Pfam" id="PF04029">
    <property type="entry name" value="2-ph_phosp"/>
    <property type="match status" value="1"/>
</dbReference>
<evidence type="ECO:0000256" key="2">
    <source>
        <dbReference type="ARBA" id="ARBA00009997"/>
    </source>
</evidence>
<dbReference type="Gene3D" id="3.90.1560.10">
    <property type="entry name" value="ComB-like"/>
    <property type="match status" value="1"/>
</dbReference>
<sequence>MKVRYCPTPEAVPGSGHPDAAVVIDVLRATTTIGWALHNGATAVHVFADLDILQRAATAVPQDKRLLAGERGGRALAGFDLGNSPVAVTPAVVEGKQLFLSTTNGTRALERVQAVPRVFTCSLNNLKAVAAQLQALAAGHVWIVGSGWEGSYSLEDSLAAGALLHSMATTLGSDPQSHCGNDETTAAAALWQVWQHNPEACLRLTTHGQRLQRLGNHDADLRCCAAVNSLTVVPTQTSPGVFRLV</sequence>
<dbReference type="Proteomes" id="UP000035037">
    <property type="component" value="Unassembled WGS sequence"/>
</dbReference>
<protein>
    <recommendedName>
        <fullName evidence="4 8">Probable 2-phosphosulfolactate phosphatase</fullName>
        <ecNumber evidence="3 8">3.1.3.71</ecNumber>
    </recommendedName>
</protein>
<dbReference type="InterPro" id="IPR036702">
    <property type="entry name" value="ComB-like_sf"/>
</dbReference>
<comment type="similarity">
    <text evidence="2 8">Belongs to the ComB family.</text>
</comment>
<dbReference type="AlphaFoldDB" id="A0A0G8AU41"/>
<evidence type="ECO:0000313" key="9">
    <source>
        <dbReference type="EMBL" id="KKZ11849.1"/>
    </source>
</evidence>
<evidence type="ECO:0000256" key="3">
    <source>
        <dbReference type="ARBA" id="ARBA00012953"/>
    </source>
</evidence>
<accession>A0A0G8AU41</accession>